<dbReference type="InterPro" id="IPR006531">
    <property type="entry name" value="Gp5/Vgr_OB"/>
</dbReference>
<gene>
    <name evidence="2" type="ORF">B597_016645</name>
</gene>
<organism evidence="2 3">
    <name type="scientific">Stutzerimonas stutzeri KOS6</name>
    <dbReference type="NCBI Taxonomy" id="1218352"/>
    <lineage>
        <taxon>Bacteria</taxon>
        <taxon>Pseudomonadati</taxon>
        <taxon>Pseudomonadota</taxon>
        <taxon>Gammaproteobacteria</taxon>
        <taxon>Pseudomonadales</taxon>
        <taxon>Pseudomonadaceae</taxon>
        <taxon>Stutzerimonas</taxon>
    </lineage>
</organism>
<dbReference type="Proteomes" id="UP000026923">
    <property type="component" value="Unassembled WGS sequence"/>
</dbReference>
<dbReference type="AlphaFoldDB" id="A0A061JPC8"/>
<proteinExistence type="predicted"/>
<evidence type="ECO:0000313" key="3">
    <source>
        <dbReference type="Proteomes" id="UP000026923"/>
    </source>
</evidence>
<dbReference type="Gene3D" id="6.20.150.10">
    <property type="match status" value="1"/>
</dbReference>
<dbReference type="InterPro" id="IPR044033">
    <property type="entry name" value="GpV-like_apex"/>
</dbReference>
<evidence type="ECO:0000259" key="1">
    <source>
        <dbReference type="Pfam" id="PF04717"/>
    </source>
</evidence>
<dbReference type="Pfam" id="PF18946">
    <property type="entry name" value="Apex"/>
    <property type="match status" value="1"/>
</dbReference>
<evidence type="ECO:0000313" key="2">
    <source>
        <dbReference type="EMBL" id="EWC40205.1"/>
    </source>
</evidence>
<dbReference type="EMBL" id="AMCZ02000024">
    <property type="protein sequence ID" value="EWC40205.1"/>
    <property type="molecule type" value="Genomic_DNA"/>
</dbReference>
<dbReference type="OrthoDB" id="4931325at2"/>
<dbReference type="InterPro" id="IPR013046">
    <property type="entry name" value="GpV/Gp45"/>
</dbReference>
<sequence length="175" mass="18162">MNIADILRRLANLIRLGTITAVDHQAERCTVSTGKLTIPNRPWLALRAGASSDWDPPSVGEQCILLSPSGETAQGIALVGLYSQQRPAPSNSANLRRRKYPDGAVIDYDHASHTLTATLPAGGTAQLVAPGGVTILGDVAITGLVTVSEDVIAAGISLVDHRHRGDSGGTTGAPQ</sequence>
<dbReference type="NCBIfam" id="TIGR01644">
    <property type="entry name" value="phage_P2_V"/>
    <property type="match status" value="1"/>
</dbReference>
<accession>A0A061JPC8</accession>
<name>A0A061JPC8_STUST</name>
<dbReference type="HOGENOM" id="CLU_088884_2_1_6"/>
<dbReference type="InterPro" id="IPR037026">
    <property type="entry name" value="Vgr_OB-fold_dom_sf"/>
</dbReference>
<dbReference type="eggNOG" id="COG4540">
    <property type="taxonomic scope" value="Bacteria"/>
</dbReference>
<dbReference type="Gene3D" id="2.40.50.230">
    <property type="entry name" value="Gp5 N-terminal domain"/>
    <property type="match status" value="1"/>
</dbReference>
<dbReference type="Pfam" id="PF04717">
    <property type="entry name" value="Phage_base_V"/>
    <property type="match status" value="1"/>
</dbReference>
<feature type="domain" description="Gp5/Type VI secretion system Vgr protein OB-fold" evidence="1">
    <location>
        <begin position="15"/>
        <end position="82"/>
    </location>
</feature>
<dbReference type="RefSeq" id="WP_003294355.1">
    <property type="nucleotide sequence ID" value="NZ_KK020676.1"/>
</dbReference>
<protein>
    <submittedName>
        <fullName evidence="2">Baseplate assembly protein</fullName>
    </submittedName>
</protein>
<reference evidence="2 3" key="1">
    <citation type="journal article" date="2013" name="Genome Announc.">
        <title>Draft Genome of the Nitrogen-Fixing Bacterium Pseudomonas stutzeri Strain KOS6 Isolated from Industrial Hydrocarbon Sludge.</title>
        <authorList>
            <person name="Grigoryeva T.V."/>
            <person name="Laikov A.V."/>
            <person name="Naumova R.P."/>
            <person name="Manolov A.I."/>
            <person name="Larin A.K."/>
            <person name="Karpova I.Y."/>
            <person name="Semashko T.A."/>
            <person name="Alexeev D.G."/>
            <person name="Kostryukova E.S."/>
            <person name="Muller R."/>
            <person name="Govorun V.M."/>
        </authorList>
    </citation>
    <scope>NUCLEOTIDE SEQUENCE [LARGE SCALE GENOMIC DNA]</scope>
    <source>
        <strain evidence="2 3">KOS6</strain>
    </source>
</reference>
<comment type="caution">
    <text evidence="2">The sequence shown here is derived from an EMBL/GenBank/DDBJ whole genome shotgun (WGS) entry which is preliminary data.</text>
</comment>